<evidence type="ECO:0000256" key="11">
    <source>
        <dbReference type="ARBA" id="ARBA00023014"/>
    </source>
</evidence>
<comment type="caution">
    <text evidence="16">The sequence shown here is derived from an EMBL/GenBank/DDBJ whole genome shotgun (WGS) entry which is preliminary data.</text>
</comment>
<reference evidence="16 17" key="1">
    <citation type="journal article" date="2014" name="Int. J. Syst. Evol. Microbiol.">
        <title>Complete genome sequence of Corynebacterium casei LMG S-19264T (=DSM 44701T), isolated from a smear-ripened cheese.</title>
        <authorList>
            <consortium name="US DOE Joint Genome Institute (JGI-PGF)"/>
            <person name="Walter F."/>
            <person name="Albersmeier A."/>
            <person name="Kalinowski J."/>
            <person name="Ruckert C."/>
        </authorList>
    </citation>
    <scope>NUCLEOTIDE SEQUENCE [LARGE SCALE GENOMIC DNA]</scope>
    <source>
        <strain evidence="16 17">KCTC 23968</strain>
    </source>
</reference>
<dbReference type="GO" id="GO:0032357">
    <property type="term" value="F:oxidized purine DNA binding"/>
    <property type="evidence" value="ECO:0007669"/>
    <property type="project" value="TreeGrafter"/>
</dbReference>
<evidence type="ECO:0000313" key="16">
    <source>
        <dbReference type="EMBL" id="GGX64347.1"/>
    </source>
</evidence>
<dbReference type="InterPro" id="IPR003265">
    <property type="entry name" value="HhH-GPD_domain"/>
</dbReference>
<dbReference type="CDD" id="cd03431">
    <property type="entry name" value="NUDIX_DNA_Glycosylase_C-MutY"/>
    <property type="match status" value="1"/>
</dbReference>
<dbReference type="GO" id="GO:0006298">
    <property type="term" value="P:mismatch repair"/>
    <property type="evidence" value="ECO:0007669"/>
    <property type="project" value="TreeGrafter"/>
</dbReference>
<evidence type="ECO:0000256" key="12">
    <source>
        <dbReference type="ARBA" id="ARBA00023204"/>
    </source>
</evidence>
<dbReference type="PANTHER" id="PTHR42944:SF1">
    <property type="entry name" value="ADENINE DNA GLYCOSYLASE"/>
    <property type="match status" value="1"/>
</dbReference>
<evidence type="ECO:0000256" key="14">
    <source>
        <dbReference type="RuleBase" id="RU365096"/>
    </source>
</evidence>
<evidence type="ECO:0000259" key="15">
    <source>
        <dbReference type="SMART" id="SM00478"/>
    </source>
</evidence>
<evidence type="ECO:0000313" key="17">
    <source>
        <dbReference type="Proteomes" id="UP000600865"/>
    </source>
</evidence>
<dbReference type="InterPro" id="IPR000445">
    <property type="entry name" value="HhH_motif"/>
</dbReference>
<dbReference type="CDD" id="cd00056">
    <property type="entry name" value="ENDO3c"/>
    <property type="match status" value="1"/>
</dbReference>
<dbReference type="GO" id="GO:0051539">
    <property type="term" value="F:4 iron, 4 sulfur cluster binding"/>
    <property type="evidence" value="ECO:0007669"/>
    <property type="project" value="UniProtKB-UniRule"/>
</dbReference>
<protein>
    <recommendedName>
        <fullName evidence="5 14">Adenine DNA glycosylase</fullName>
        <ecNumber evidence="4 14">3.2.2.31</ecNumber>
    </recommendedName>
</protein>
<dbReference type="EC" id="3.2.2.31" evidence="4 14"/>
<evidence type="ECO:0000256" key="6">
    <source>
        <dbReference type="ARBA" id="ARBA00022485"/>
    </source>
</evidence>
<dbReference type="SMART" id="SM00478">
    <property type="entry name" value="ENDO3c"/>
    <property type="match status" value="1"/>
</dbReference>
<name>A0A918KIV1_9PROT</name>
<evidence type="ECO:0000256" key="8">
    <source>
        <dbReference type="ARBA" id="ARBA00022763"/>
    </source>
</evidence>
<comment type="function">
    <text evidence="2">Adenine glycosylase active on G-A mispairs. MutY also corrects error-prone DNA synthesis past GO lesions which are due to the oxidatively damaged form of guanine: 7,8-dihydro-8-oxoguanine (8-oxo-dGTP).</text>
</comment>
<dbReference type="AlphaFoldDB" id="A0A918KIV1"/>
<dbReference type="InterPro" id="IPR015797">
    <property type="entry name" value="NUDIX_hydrolase-like_dom_sf"/>
</dbReference>
<dbReference type="GO" id="GO:0034039">
    <property type="term" value="F:8-oxo-7,8-dihydroguanine DNA N-glycosylase activity"/>
    <property type="evidence" value="ECO:0007669"/>
    <property type="project" value="TreeGrafter"/>
</dbReference>
<evidence type="ECO:0000256" key="7">
    <source>
        <dbReference type="ARBA" id="ARBA00022723"/>
    </source>
</evidence>
<dbReference type="Gene3D" id="1.10.1670.10">
    <property type="entry name" value="Helix-hairpin-Helix base-excision DNA repair enzymes (C-terminal)"/>
    <property type="match status" value="1"/>
</dbReference>
<feature type="domain" description="HhH-GPD" evidence="15">
    <location>
        <begin position="48"/>
        <end position="197"/>
    </location>
</feature>
<comment type="cofactor">
    <cofactor evidence="14">
        <name>[4Fe-4S] cluster</name>
        <dbReference type="ChEBI" id="CHEBI:49883"/>
    </cofactor>
    <text evidence="14">Binds 1 [4Fe-4S] cluster.</text>
</comment>
<evidence type="ECO:0000256" key="3">
    <source>
        <dbReference type="ARBA" id="ARBA00008343"/>
    </source>
</evidence>
<sequence>MHNVSDMRAALLRWYDEQGRTLPWRVRPEDRAAGVVPDPYAIWLSEVMSQQTTLAHATPYWRAFLEAFPSVVDLADANRDVVLSMWAGLGYYARARNLHKCAGVVRDDHLGIFPTDEKTLLTLPGIGPYTAATIAAICADEATNIVDGNVERVISRTYAFETPLPKGRKALRDLSGTLVRADRPGDYGQALMDLGATICSPKNPTCLLCPWREFCVAHSQSEETKYPVKVKKKPTPIRYGHAYVLRCEDKVLVERRPDSGLLGGMIGVPTTDWGDAPTDHSQAPLHRNWESKGQIRHVFTHFELRLDVFAAEIEASVEGVWVDDTSGLPTVFTKVVEAGLAD</sequence>
<evidence type="ECO:0000256" key="4">
    <source>
        <dbReference type="ARBA" id="ARBA00012045"/>
    </source>
</evidence>
<comment type="similarity">
    <text evidence="3 14">Belongs to the Nth/MutY family.</text>
</comment>
<organism evidence="16 17">
    <name type="scientific">Litorimonas cladophorae</name>
    <dbReference type="NCBI Taxonomy" id="1220491"/>
    <lineage>
        <taxon>Bacteria</taxon>
        <taxon>Pseudomonadati</taxon>
        <taxon>Pseudomonadota</taxon>
        <taxon>Alphaproteobacteria</taxon>
        <taxon>Maricaulales</taxon>
        <taxon>Robiginitomaculaceae</taxon>
    </lineage>
</organism>
<keyword evidence="7" id="KW-0479">Metal-binding</keyword>
<dbReference type="GO" id="GO:0046872">
    <property type="term" value="F:metal ion binding"/>
    <property type="evidence" value="ECO:0007669"/>
    <property type="project" value="UniProtKB-UniRule"/>
</dbReference>
<dbReference type="PANTHER" id="PTHR42944">
    <property type="entry name" value="ADENINE DNA GLYCOSYLASE"/>
    <property type="match status" value="1"/>
</dbReference>
<dbReference type="Pfam" id="PF00730">
    <property type="entry name" value="HhH-GPD"/>
    <property type="match status" value="1"/>
</dbReference>
<comment type="catalytic activity">
    <reaction evidence="1 14">
        <text>Hydrolyzes free adenine bases from 7,8-dihydro-8-oxoguanine:adenine mismatched double-stranded DNA, leaving an apurinic site.</text>
        <dbReference type="EC" id="3.2.2.31"/>
    </reaction>
</comment>
<keyword evidence="9" id="KW-0378">Hydrolase</keyword>
<dbReference type="InterPro" id="IPR044298">
    <property type="entry name" value="MIG/MutY"/>
</dbReference>
<dbReference type="InterPro" id="IPR029119">
    <property type="entry name" value="MutY_C"/>
</dbReference>
<evidence type="ECO:0000256" key="10">
    <source>
        <dbReference type="ARBA" id="ARBA00023004"/>
    </source>
</evidence>
<dbReference type="Pfam" id="PF14815">
    <property type="entry name" value="NUDIX_4"/>
    <property type="match status" value="1"/>
</dbReference>
<dbReference type="InterPro" id="IPR023170">
    <property type="entry name" value="HhH_base_excis_C"/>
</dbReference>
<keyword evidence="17" id="KW-1185">Reference proteome</keyword>
<accession>A0A918KIV1</accession>
<dbReference type="NCBIfam" id="TIGR01084">
    <property type="entry name" value="mutY"/>
    <property type="match status" value="1"/>
</dbReference>
<dbReference type="SUPFAM" id="SSF55811">
    <property type="entry name" value="Nudix"/>
    <property type="match status" value="1"/>
</dbReference>
<gene>
    <name evidence="16" type="ORF">GCM10011309_13100</name>
</gene>
<dbReference type="InterPro" id="IPR005760">
    <property type="entry name" value="A/G_AdeGlyc_MutY"/>
</dbReference>
<keyword evidence="8 14" id="KW-0227">DNA damage</keyword>
<evidence type="ECO:0000256" key="9">
    <source>
        <dbReference type="ARBA" id="ARBA00022801"/>
    </source>
</evidence>
<evidence type="ECO:0000256" key="13">
    <source>
        <dbReference type="ARBA" id="ARBA00023295"/>
    </source>
</evidence>
<dbReference type="GO" id="GO:0000701">
    <property type="term" value="F:purine-specific mismatch base pair DNA N-glycosylase activity"/>
    <property type="evidence" value="ECO:0007669"/>
    <property type="project" value="UniProtKB-EC"/>
</dbReference>
<keyword evidence="6" id="KW-0004">4Fe-4S</keyword>
<keyword evidence="10 14" id="KW-0408">Iron</keyword>
<evidence type="ECO:0000256" key="2">
    <source>
        <dbReference type="ARBA" id="ARBA00002933"/>
    </source>
</evidence>
<dbReference type="EMBL" id="BMYV01000001">
    <property type="protein sequence ID" value="GGX64347.1"/>
    <property type="molecule type" value="Genomic_DNA"/>
</dbReference>
<dbReference type="Proteomes" id="UP000600865">
    <property type="component" value="Unassembled WGS sequence"/>
</dbReference>
<dbReference type="GO" id="GO:0006284">
    <property type="term" value="P:base-excision repair"/>
    <property type="evidence" value="ECO:0007669"/>
    <property type="project" value="UniProtKB-UniRule"/>
</dbReference>
<dbReference type="Gene3D" id="1.10.340.30">
    <property type="entry name" value="Hypothetical protein, domain 2"/>
    <property type="match status" value="1"/>
</dbReference>
<dbReference type="RefSeq" id="WP_189582997.1">
    <property type="nucleotide sequence ID" value="NZ_BMYV01000001.1"/>
</dbReference>
<keyword evidence="13 14" id="KW-0326">Glycosidase</keyword>
<dbReference type="GO" id="GO:0035485">
    <property type="term" value="F:adenine/guanine mispair binding"/>
    <property type="evidence" value="ECO:0007669"/>
    <property type="project" value="TreeGrafter"/>
</dbReference>
<dbReference type="Pfam" id="PF00633">
    <property type="entry name" value="HHH"/>
    <property type="match status" value="1"/>
</dbReference>
<evidence type="ECO:0000256" key="1">
    <source>
        <dbReference type="ARBA" id="ARBA00000843"/>
    </source>
</evidence>
<evidence type="ECO:0000256" key="5">
    <source>
        <dbReference type="ARBA" id="ARBA00022023"/>
    </source>
</evidence>
<keyword evidence="11" id="KW-0411">Iron-sulfur</keyword>
<dbReference type="SUPFAM" id="SSF48150">
    <property type="entry name" value="DNA-glycosylase"/>
    <property type="match status" value="1"/>
</dbReference>
<dbReference type="InterPro" id="IPR011257">
    <property type="entry name" value="DNA_glycosylase"/>
</dbReference>
<dbReference type="Gene3D" id="3.90.79.10">
    <property type="entry name" value="Nucleoside Triphosphate Pyrophosphohydrolase"/>
    <property type="match status" value="1"/>
</dbReference>
<proteinExistence type="inferred from homology"/>
<keyword evidence="12" id="KW-0234">DNA repair</keyword>